<gene>
    <name evidence="6" type="ORF">bsdE14_00970</name>
</gene>
<dbReference type="PIRSF" id="PIRSF016557">
    <property type="entry name" value="Caps_synth_CpsB"/>
    <property type="match status" value="1"/>
</dbReference>
<dbReference type="SUPFAM" id="SSF89550">
    <property type="entry name" value="PHP domain-like"/>
    <property type="match status" value="1"/>
</dbReference>
<evidence type="ECO:0000256" key="1">
    <source>
        <dbReference type="ARBA" id="ARBA00005750"/>
    </source>
</evidence>
<protein>
    <recommendedName>
        <fullName evidence="2">protein-tyrosine-phosphatase</fullName>
        <ecNumber evidence="2">3.1.3.48</ecNumber>
    </recommendedName>
</protein>
<proteinExistence type="inferred from homology"/>
<evidence type="ECO:0000256" key="5">
    <source>
        <dbReference type="ARBA" id="ARBA00051722"/>
    </source>
</evidence>
<dbReference type="Proteomes" id="UP001208567">
    <property type="component" value="Unassembled WGS sequence"/>
</dbReference>
<comment type="caution">
    <text evidence="6">The sequence shown here is derived from an EMBL/GenBank/DDBJ whole genome shotgun (WGS) entry which is preliminary data.</text>
</comment>
<accession>A0ABQ5N0G6</accession>
<dbReference type="InterPro" id="IPR016667">
    <property type="entry name" value="Caps_polysacc_synth_CpsB/CapC"/>
</dbReference>
<dbReference type="PANTHER" id="PTHR39181:SF1">
    <property type="entry name" value="TYROSINE-PROTEIN PHOSPHATASE YWQE"/>
    <property type="match status" value="1"/>
</dbReference>
<keyword evidence="7" id="KW-1185">Reference proteome</keyword>
<dbReference type="InterPro" id="IPR016195">
    <property type="entry name" value="Pol/histidinol_Pase-like"/>
</dbReference>
<keyword evidence="4" id="KW-0904">Protein phosphatase</keyword>
<name>A0ABQ5N0G6_9CLOT</name>
<dbReference type="Pfam" id="PF19567">
    <property type="entry name" value="CpsB_CapC"/>
    <property type="match status" value="1"/>
</dbReference>
<dbReference type="Gene3D" id="3.20.20.140">
    <property type="entry name" value="Metal-dependent hydrolases"/>
    <property type="match status" value="1"/>
</dbReference>
<comment type="catalytic activity">
    <reaction evidence="5">
        <text>O-phospho-L-tyrosyl-[protein] + H2O = L-tyrosyl-[protein] + phosphate</text>
        <dbReference type="Rhea" id="RHEA:10684"/>
        <dbReference type="Rhea" id="RHEA-COMP:10136"/>
        <dbReference type="Rhea" id="RHEA-COMP:20101"/>
        <dbReference type="ChEBI" id="CHEBI:15377"/>
        <dbReference type="ChEBI" id="CHEBI:43474"/>
        <dbReference type="ChEBI" id="CHEBI:46858"/>
        <dbReference type="ChEBI" id="CHEBI:61978"/>
        <dbReference type="EC" id="3.1.3.48"/>
    </reaction>
</comment>
<evidence type="ECO:0000256" key="2">
    <source>
        <dbReference type="ARBA" id="ARBA00013064"/>
    </source>
</evidence>
<evidence type="ECO:0000313" key="6">
    <source>
        <dbReference type="EMBL" id="GLC28687.1"/>
    </source>
</evidence>
<evidence type="ECO:0000256" key="4">
    <source>
        <dbReference type="ARBA" id="ARBA00022912"/>
    </source>
</evidence>
<dbReference type="EC" id="3.1.3.48" evidence="2"/>
<dbReference type="PANTHER" id="PTHR39181">
    <property type="entry name" value="TYROSINE-PROTEIN PHOSPHATASE YWQE"/>
    <property type="match status" value="1"/>
</dbReference>
<dbReference type="RefSeq" id="WP_264847953.1">
    <property type="nucleotide sequence ID" value="NZ_BRXR01000001.1"/>
</dbReference>
<keyword evidence="3" id="KW-0378">Hydrolase</keyword>
<comment type="similarity">
    <text evidence="1">Belongs to the metallo-dependent hydrolases superfamily. CpsB/CapC family.</text>
</comment>
<organism evidence="6 7">
    <name type="scientific">Clostridium omnivorum</name>
    <dbReference type="NCBI Taxonomy" id="1604902"/>
    <lineage>
        <taxon>Bacteria</taxon>
        <taxon>Bacillati</taxon>
        <taxon>Bacillota</taxon>
        <taxon>Clostridia</taxon>
        <taxon>Eubacteriales</taxon>
        <taxon>Clostridiaceae</taxon>
        <taxon>Clostridium</taxon>
    </lineage>
</organism>
<evidence type="ECO:0000256" key="3">
    <source>
        <dbReference type="ARBA" id="ARBA00022801"/>
    </source>
</evidence>
<sequence>MIDFHSHIIPYIDDGSKNLDMSIEMLEMSFNDGVEYICATPHFIAGESEIERLNYDEKLNNLKEISKIKDLNVKILNGLELYIHPELPKLYKSGRVWGINDSNYLLIELPMNHFPLYTEEVFYELRLMGATPILAHPERNSKLRDNIMLLENLIDQGTLTQVTSGSLNGLYGKDVKAFAELLVKKNMVHLVGSDAHNNSGRNTMMKKEYGIIKEINKDLFNWIEENQFNIINNRSVNIPEIIKIKKRFSFFKMFS</sequence>
<reference evidence="6 7" key="1">
    <citation type="journal article" date="2024" name="Int. J. Syst. Evol. Microbiol.">
        <title>Clostridium omnivorum sp. nov., isolated from anoxic soil under the treatment of reductive soil disinfestation.</title>
        <authorList>
            <person name="Ueki A."/>
            <person name="Tonouchi A."/>
            <person name="Kaku N."/>
            <person name="Honma S."/>
            <person name="Ueki K."/>
        </authorList>
    </citation>
    <scope>NUCLEOTIDE SEQUENCE [LARGE SCALE GENOMIC DNA]</scope>
    <source>
        <strain evidence="6 7">E14</strain>
    </source>
</reference>
<dbReference type="EMBL" id="BRXR01000001">
    <property type="protein sequence ID" value="GLC28687.1"/>
    <property type="molecule type" value="Genomic_DNA"/>
</dbReference>
<evidence type="ECO:0000313" key="7">
    <source>
        <dbReference type="Proteomes" id="UP001208567"/>
    </source>
</evidence>